<evidence type="ECO:0000313" key="3">
    <source>
        <dbReference type="Proteomes" id="UP000027361"/>
    </source>
</evidence>
<dbReference type="HOGENOM" id="CLU_049056_0_0_1"/>
<gene>
    <name evidence="2" type="ORF">K437DRAFT_270677</name>
</gene>
<dbReference type="STRING" id="1037660.A0A066V8G6"/>
<comment type="caution">
    <text evidence="2">The sequence shown here is derived from an EMBL/GenBank/DDBJ whole genome shotgun (WGS) entry which is preliminary data.</text>
</comment>
<keyword evidence="3" id="KW-1185">Reference proteome</keyword>
<dbReference type="OMA" id="TTCTRNI"/>
<name>A0A066V8G6_TILAU</name>
<dbReference type="AlphaFoldDB" id="A0A066V8G6"/>
<dbReference type="OrthoDB" id="5588482at2759"/>
<feature type="compositionally biased region" description="Polar residues" evidence="1">
    <location>
        <begin position="171"/>
        <end position="181"/>
    </location>
</feature>
<evidence type="ECO:0000256" key="1">
    <source>
        <dbReference type="SAM" id="MobiDB-lite"/>
    </source>
</evidence>
<dbReference type="RefSeq" id="XP_013240580.1">
    <property type="nucleotide sequence ID" value="XM_013385126.1"/>
</dbReference>
<protein>
    <submittedName>
        <fullName evidence="2">Uncharacterized protein</fullName>
    </submittedName>
</protein>
<feature type="compositionally biased region" description="Polar residues" evidence="1">
    <location>
        <begin position="190"/>
        <end position="202"/>
    </location>
</feature>
<sequence>MSSSLVAAQVGPLSNTDPNIPADTTSTCANTIISLNKDDDSKACISRLAGVVKGYMTASNAPGTTEAANANALKAALNALCAPGAGCDAGMLKGKLKAFSDTCMTDLVAQSQYVMGIYDQLYLLSPFLQALCTKDTSGEYCINTLSQNGNAKSTTSSRRSVAGDMKDHSEPPQQVWRSIDSTTHEKRQGTEPSSGDASQTSDNIPFLFIQPTSPKSILCGTCTQKILAAYINFETASPYAIGLKNSPNLNSQSALYKAGKETCGDTWARSVNQLAGTTAFADVSAAHHGSGDAGSMLHVALVGASVSLAALLL</sequence>
<dbReference type="EMBL" id="JMSN01000125">
    <property type="protein sequence ID" value="KDN38032.1"/>
    <property type="molecule type" value="Genomic_DNA"/>
</dbReference>
<feature type="compositionally biased region" description="Polar residues" evidence="1">
    <location>
        <begin position="148"/>
        <end position="159"/>
    </location>
</feature>
<evidence type="ECO:0000313" key="2">
    <source>
        <dbReference type="EMBL" id="KDN38032.1"/>
    </source>
</evidence>
<dbReference type="GeneID" id="25266192"/>
<dbReference type="InParanoid" id="A0A066V8G6"/>
<proteinExistence type="predicted"/>
<reference evidence="2 3" key="1">
    <citation type="submission" date="2014-05" db="EMBL/GenBank/DDBJ databases">
        <title>Draft genome sequence of a rare smut relative, Tilletiaria anomala UBC 951.</title>
        <authorList>
            <consortium name="DOE Joint Genome Institute"/>
            <person name="Toome M."/>
            <person name="Kuo A."/>
            <person name="Henrissat B."/>
            <person name="Lipzen A."/>
            <person name="Tritt A."/>
            <person name="Yoshinaga Y."/>
            <person name="Zane M."/>
            <person name="Barry K."/>
            <person name="Grigoriev I.V."/>
            <person name="Spatafora J.W."/>
            <person name="Aimea M.C."/>
        </authorList>
    </citation>
    <scope>NUCLEOTIDE SEQUENCE [LARGE SCALE GENOMIC DNA]</scope>
    <source>
        <strain evidence="2 3">UBC 951</strain>
    </source>
</reference>
<accession>A0A066V8G6</accession>
<organism evidence="2 3">
    <name type="scientific">Tilletiaria anomala (strain ATCC 24038 / CBS 436.72 / UBC 951)</name>
    <dbReference type="NCBI Taxonomy" id="1037660"/>
    <lineage>
        <taxon>Eukaryota</taxon>
        <taxon>Fungi</taxon>
        <taxon>Dikarya</taxon>
        <taxon>Basidiomycota</taxon>
        <taxon>Ustilaginomycotina</taxon>
        <taxon>Exobasidiomycetes</taxon>
        <taxon>Georgefischeriales</taxon>
        <taxon>Tilletiariaceae</taxon>
        <taxon>Tilletiaria</taxon>
    </lineage>
</organism>
<dbReference type="Proteomes" id="UP000027361">
    <property type="component" value="Unassembled WGS sequence"/>
</dbReference>
<feature type="region of interest" description="Disordered" evidence="1">
    <location>
        <begin position="148"/>
        <end position="202"/>
    </location>
</feature>